<dbReference type="AlphaFoldDB" id="A0A5C5VPL4"/>
<keyword evidence="2" id="KW-1185">Reference proteome</keyword>
<evidence type="ECO:0000313" key="2">
    <source>
        <dbReference type="Proteomes" id="UP000317243"/>
    </source>
</evidence>
<protein>
    <submittedName>
        <fullName evidence="1">Uncharacterized protein</fullName>
    </submittedName>
</protein>
<dbReference type="Proteomes" id="UP000317243">
    <property type="component" value="Unassembled WGS sequence"/>
</dbReference>
<name>A0A5C5VPL4_9PLAN</name>
<proteinExistence type="predicted"/>
<evidence type="ECO:0000313" key="1">
    <source>
        <dbReference type="EMBL" id="TWT39875.1"/>
    </source>
</evidence>
<organism evidence="1 2">
    <name type="scientific">Thalassoglobus neptunius</name>
    <dbReference type="NCBI Taxonomy" id="1938619"/>
    <lineage>
        <taxon>Bacteria</taxon>
        <taxon>Pseudomonadati</taxon>
        <taxon>Planctomycetota</taxon>
        <taxon>Planctomycetia</taxon>
        <taxon>Planctomycetales</taxon>
        <taxon>Planctomycetaceae</taxon>
        <taxon>Thalassoglobus</taxon>
    </lineage>
</organism>
<sequence length="74" mass="8999">MEITPVIPSKTNEDRTERRVEFDKQKYRERNIVERLIGWLKECRRVFSRFEKTALNFGGMIKMAFIERYLRLSA</sequence>
<dbReference type="EMBL" id="SIHI01000062">
    <property type="protein sequence ID" value="TWT39875.1"/>
    <property type="molecule type" value="Genomic_DNA"/>
</dbReference>
<gene>
    <name evidence="1" type="ORF">KOR42_50810</name>
</gene>
<reference evidence="1 2" key="1">
    <citation type="submission" date="2019-02" db="EMBL/GenBank/DDBJ databases">
        <title>Deep-cultivation of Planctomycetes and their phenomic and genomic characterization uncovers novel biology.</title>
        <authorList>
            <person name="Wiegand S."/>
            <person name="Jogler M."/>
            <person name="Boedeker C."/>
            <person name="Pinto D."/>
            <person name="Vollmers J."/>
            <person name="Rivas-Marin E."/>
            <person name="Kohn T."/>
            <person name="Peeters S.H."/>
            <person name="Heuer A."/>
            <person name="Rast P."/>
            <person name="Oberbeckmann S."/>
            <person name="Bunk B."/>
            <person name="Jeske O."/>
            <person name="Meyerdierks A."/>
            <person name="Storesund J.E."/>
            <person name="Kallscheuer N."/>
            <person name="Luecker S."/>
            <person name="Lage O.M."/>
            <person name="Pohl T."/>
            <person name="Merkel B.J."/>
            <person name="Hornburger P."/>
            <person name="Mueller R.-W."/>
            <person name="Bruemmer F."/>
            <person name="Labrenz M."/>
            <person name="Spormann A.M."/>
            <person name="Op Den Camp H."/>
            <person name="Overmann J."/>
            <person name="Amann R."/>
            <person name="Jetten M.S.M."/>
            <person name="Mascher T."/>
            <person name="Medema M.H."/>
            <person name="Devos D.P."/>
            <person name="Kaster A.-K."/>
            <person name="Ovreas L."/>
            <person name="Rohde M."/>
            <person name="Galperin M.Y."/>
            <person name="Jogler C."/>
        </authorList>
    </citation>
    <scope>NUCLEOTIDE SEQUENCE [LARGE SCALE GENOMIC DNA]</scope>
    <source>
        <strain evidence="1 2">KOR42</strain>
    </source>
</reference>
<accession>A0A5C5VPL4</accession>
<comment type="caution">
    <text evidence="1">The sequence shown here is derived from an EMBL/GenBank/DDBJ whole genome shotgun (WGS) entry which is preliminary data.</text>
</comment>